<dbReference type="Proteomes" id="UP000184388">
    <property type="component" value="Unassembled WGS sequence"/>
</dbReference>
<dbReference type="EMBL" id="FRBK01000022">
    <property type="protein sequence ID" value="SHN16838.1"/>
    <property type="molecule type" value="Genomic_DNA"/>
</dbReference>
<protein>
    <recommendedName>
        <fullName evidence="4">DNA-binding protein</fullName>
    </recommendedName>
</protein>
<name>A0A9X8N6P8_9ACTN</name>
<feature type="compositionally biased region" description="Low complexity" evidence="1">
    <location>
        <begin position="208"/>
        <end position="219"/>
    </location>
</feature>
<accession>A0A9X8N6P8</accession>
<dbReference type="Gene3D" id="1.20.1290.10">
    <property type="entry name" value="AhpD-like"/>
    <property type="match status" value="1"/>
</dbReference>
<reference evidence="3" key="1">
    <citation type="submission" date="2016-11" db="EMBL/GenBank/DDBJ databases">
        <authorList>
            <person name="Jaros S."/>
            <person name="Januszkiewicz K."/>
            <person name="Wedrychowicz H."/>
        </authorList>
    </citation>
    <scope>NUCLEOTIDE SEQUENCE [LARGE SCALE GENOMIC DNA]</scope>
    <source>
        <strain evidence="3">CGMCC 4.3555</strain>
    </source>
</reference>
<sequence length="377" mass="38652">MINSGGGRCRAAVPELENAVPSPFLHTTPVDPATTASPRLAAAHAQLAGHFGPAGIPAEFRLLFGVPDLLCATWVAVRESLLTGSAARTDKELVAAGVARAMRCPPVLRTHARALHAAGHHTLARTVRDGGAPKDPDHARLLAWGAGTDAPDTPPVGPPGPPDHAPEFLGTALTTHFLTRLGSALLSARAGRAAERWPHRLLGGGGTARPTPAHAPRPGESLPLLAGPIGPEPAWAGGAPLGAGAAALRSAAVADRDPWLSDAVRTRVRTVVAAHGGHPSDTGPTNRQPAARAWLYAALEGLRGADRPAVAVALLVALEPSQLTAADVEFWRLTAPEGASDDTVLLRLAAFGAYTAVERIERSLAGAALGAGTHSRT</sequence>
<gene>
    <name evidence="2" type="ORF">SAMN05216268_12240</name>
</gene>
<dbReference type="RefSeq" id="WP_143179748.1">
    <property type="nucleotide sequence ID" value="NZ_FRBK01000022.1"/>
</dbReference>
<evidence type="ECO:0000313" key="3">
    <source>
        <dbReference type="Proteomes" id="UP000184388"/>
    </source>
</evidence>
<dbReference type="AlphaFoldDB" id="A0A9X8N6P8"/>
<proteinExistence type="predicted"/>
<feature type="region of interest" description="Disordered" evidence="1">
    <location>
        <begin position="200"/>
        <end position="221"/>
    </location>
</feature>
<dbReference type="InterPro" id="IPR029032">
    <property type="entry name" value="AhpD-like"/>
</dbReference>
<evidence type="ECO:0000313" key="2">
    <source>
        <dbReference type="EMBL" id="SHN16838.1"/>
    </source>
</evidence>
<evidence type="ECO:0000256" key="1">
    <source>
        <dbReference type="SAM" id="MobiDB-lite"/>
    </source>
</evidence>
<evidence type="ECO:0008006" key="4">
    <source>
        <dbReference type="Google" id="ProtNLM"/>
    </source>
</evidence>
<dbReference type="SUPFAM" id="SSF69118">
    <property type="entry name" value="AhpD-like"/>
    <property type="match status" value="1"/>
</dbReference>
<comment type="caution">
    <text evidence="2">The sequence shown here is derived from an EMBL/GenBank/DDBJ whole genome shotgun (WGS) entry which is preliminary data.</text>
</comment>
<organism evidence="2 3">
    <name type="scientific">Streptomyces yunnanensis</name>
    <dbReference type="NCBI Taxonomy" id="156453"/>
    <lineage>
        <taxon>Bacteria</taxon>
        <taxon>Bacillati</taxon>
        <taxon>Actinomycetota</taxon>
        <taxon>Actinomycetes</taxon>
        <taxon>Kitasatosporales</taxon>
        <taxon>Streptomycetaceae</taxon>
        <taxon>Streptomyces</taxon>
    </lineage>
</organism>